<sequence length="146" mass="15284">MRSRSLLLSVLVGVIVAGAGAGVASASTCDDACRVDGARAYVAALADHDPSAVPFHPDATRVEAGLPTGFSGDQLRADLRFGPQYRIIRAVSDETYRVRGDGVVVAEFTLSVGAGPVGLTTARVHETFRYDDGLIREIVADIRIGG</sequence>
<keyword evidence="4" id="KW-1185">Reference proteome</keyword>
<organism evidence="3 4">
    <name type="scientific">Pseudonocardia alni subsp. carboxydivorans</name>
    <dbReference type="NCBI Taxonomy" id="415010"/>
    <lineage>
        <taxon>Bacteria</taxon>
        <taxon>Bacillati</taxon>
        <taxon>Actinomycetota</taxon>
        <taxon>Actinomycetes</taxon>
        <taxon>Pseudonocardiales</taxon>
        <taxon>Pseudonocardiaceae</taxon>
        <taxon>Pseudonocardia</taxon>
    </lineage>
</organism>
<feature type="domain" description="DUF8021" evidence="2">
    <location>
        <begin position="32"/>
        <end position="140"/>
    </location>
</feature>
<dbReference type="Pfam" id="PF26061">
    <property type="entry name" value="DUF8021"/>
    <property type="match status" value="1"/>
</dbReference>
<dbReference type="SUPFAM" id="SSF54427">
    <property type="entry name" value="NTF2-like"/>
    <property type="match status" value="1"/>
</dbReference>
<dbReference type="Gene3D" id="3.10.450.50">
    <property type="match status" value="1"/>
</dbReference>
<dbReference type="InterPro" id="IPR032710">
    <property type="entry name" value="NTF2-like_dom_sf"/>
</dbReference>
<feature type="signal peptide" evidence="1">
    <location>
        <begin position="1"/>
        <end position="26"/>
    </location>
</feature>
<feature type="chain" id="PRO_5045649002" description="DUF8021 domain-containing protein" evidence="1">
    <location>
        <begin position="27"/>
        <end position="146"/>
    </location>
</feature>
<dbReference type="RefSeq" id="WP_346104967.1">
    <property type="nucleotide sequence ID" value="NZ_BAAAOD010000040.1"/>
</dbReference>
<comment type="caution">
    <text evidence="3">The sequence shown here is derived from an EMBL/GenBank/DDBJ whole genome shotgun (WGS) entry which is preliminary data.</text>
</comment>
<proteinExistence type="predicted"/>
<evidence type="ECO:0000259" key="2">
    <source>
        <dbReference type="Pfam" id="PF26061"/>
    </source>
</evidence>
<protein>
    <recommendedName>
        <fullName evidence="2">DUF8021 domain-containing protein</fullName>
    </recommendedName>
</protein>
<keyword evidence="1" id="KW-0732">Signal</keyword>
<name>A0ABU9ACE8_PSEA5</name>
<evidence type="ECO:0000313" key="3">
    <source>
        <dbReference type="EMBL" id="MEK6463262.1"/>
    </source>
</evidence>
<dbReference type="Proteomes" id="UP001367513">
    <property type="component" value="Unassembled WGS sequence"/>
</dbReference>
<dbReference type="InterPro" id="IPR058334">
    <property type="entry name" value="DUF8021"/>
</dbReference>
<dbReference type="EMBL" id="JBBPIX010000002">
    <property type="protein sequence ID" value="MEK6463262.1"/>
    <property type="molecule type" value="Genomic_DNA"/>
</dbReference>
<evidence type="ECO:0000313" key="4">
    <source>
        <dbReference type="Proteomes" id="UP001367513"/>
    </source>
</evidence>
<gene>
    <name evidence="3" type="ORF">WG925_05850</name>
</gene>
<reference evidence="3 4" key="1">
    <citation type="submission" date="2024-03" db="EMBL/GenBank/DDBJ databases">
        <title>Draft genome sequence of Pseudonocardia carboxydivorans JCM 14827.</title>
        <authorList>
            <person name="Duangmal K."/>
        </authorList>
    </citation>
    <scope>NUCLEOTIDE SEQUENCE [LARGE SCALE GENOMIC DNA]</scope>
    <source>
        <strain evidence="3 4">JCM 14827</strain>
    </source>
</reference>
<accession>A0ABU9ACE8</accession>
<evidence type="ECO:0000256" key="1">
    <source>
        <dbReference type="SAM" id="SignalP"/>
    </source>
</evidence>